<dbReference type="Proteomes" id="UP001497392">
    <property type="component" value="Unassembled WGS sequence"/>
</dbReference>
<sequence length="305" mass="34071">MNTFPLEGGTGAIWKKVAKLLPERKQKYGPENAVMSLDKEGKIATLQSGQRVKYDALISTMPLDLTLQWLGKKEWADTLSRSSSHIVGLGIRGQCPHGLKCWLYFPEDDCPFYRTTVFSHYAPKNCPSADTKLPTLCLGDGKAVPDSQPEEGPFWSLMFEVSESRVKAVNNEVEDFAGGRWAGIVRECVQGALNTHLIAEEDQIVSLYHRRLEHGYPTPSLERDGAIAQALPWLRDAGIWSRGRFGSYKYEVGNQDHSLMLGVECADNVLFGSKELTLHHPNIVNAKKNTEILYSTPTFMSRANK</sequence>
<dbReference type="PANTHER" id="PTHR43734:SF4">
    <property type="entry name" value="AMINE OXIDASE DOMAIN-CONTAINING PROTEIN"/>
    <property type="match status" value="1"/>
</dbReference>
<keyword evidence="2" id="KW-1185">Reference proteome</keyword>
<evidence type="ECO:0000313" key="2">
    <source>
        <dbReference type="Proteomes" id="UP001497392"/>
    </source>
</evidence>
<reference evidence="1 2" key="1">
    <citation type="submission" date="2024-06" db="EMBL/GenBank/DDBJ databases">
        <authorList>
            <person name="Kraege A."/>
            <person name="Thomma B."/>
        </authorList>
    </citation>
    <scope>NUCLEOTIDE SEQUENCE [LARGE SCALE GENOMIC DNA]</scope>
</reference>
<comment type="caution">
    <text evidence="1">The sequence shown here is derived from an EMBL/GenBank/DDBJ whole genome shotgun (WGS) entry which is preliminary data.</text>
</comment>
<proteinExistence type="predicted"/>
<protein>
    <submittedName>
        <fullName evidence="1">G4254 protein</fullName>
    </submittedName>
</protein>
<dbReference type="EMBL" id="CAXHTA020000006">
    <property type="protein sequence ID" value="CAL5221972.1"/>
    <property type="molecule type" value="Genomic_DNA"/>
</dbReference>
<dbReference type="PANTHER" id="PTHR43734">
    <property type="entry name" value="PHYTOENE DESATURASE"/>
    <property type="match status" value="1"/>
</dbReference>
<gene>
    <name evidence="1" type="primary">g4254</name>
    <name evidence="1" type="ORF">VP750_LOCUS3631</name>
</gene>
<dbReference type="Gene3D" id="3.50.50.60">
    <property type="entry name" value="FAD/NAD(P)-binding domain"/>
    <property type="match status" value="1"/>
</dbReference>
<dbReference type="InterPro" id="IPR036188">
    <property type="entry name" value="FAD/NAD-bd_sf"/>
</dbReference>
<name>A0ABP1FWS9_9CHLO</name>
<evidence type="ECO:0000313" key="1">
    <source>
        <dbReference type="EMBL" id="CAL5221972.1"/>
    </source>
</evidence>
<accession>A0ABP1FWS9</accession>
<organism evidence="1 2">
    <name type="scientific">Coccomyxa viridis</name>
    <dbReference type="NCBI Taxonomy" id="1274662"/>
    <lineage>
        <taxon>Eukaryota</taxon>
        <taxon>Viridiplantae</taxon>
        <taxon>Chlorophyta</taxon>
        <taxon>core chlorophytes</taxon>
        <taxon>Trebouxiophyceae</taxon>
        <taxon>Trebouxiophyceae incertae sedis</taxon>
        <taxon>Coccomyxaceae</taxon>
        <taxon>Coccomyxa</taxon>
    </lineage>
</organism>